<organism evidence="2 3">
    <name type="scientific">Candidatus Thiothrix singaporensis</name>
    <dbReference type="NCBI Taxonomy" id="2799669"/>
    <lineage>
        <taxon>Bacteria</taxon>
        <taxon>Pseudomonadati</taxon>
        <taxon>Pseudomonadota</taxon>
        <taxon>Gammaproteobacteria</taxon>
        <taxon>Thiotrichales</taxon>
        <taxon>Thiotrichaceae</taxon>
        <taxon>Thiothrix</taxon>
    </lineage>
</organism>
<dbReference type="InterPro" id="IPR058956">
    <property type="entry name" value="MamC"/>
</dbReference>
<evidence type="ECO:0000256" key="1">
    <source>
        <dbReference type="SAM" id="Phobius"/>
    </source>
</evidence>
<dbReference type="EMBL" id="CP059265">
    <property type="protein sequence ID" value="QLQ32603.1"/>
    <property type="molecule type" value="Genomic_DNA"/>
</dbReference>
<dbReference type="AlphaFoldDB" id="A0A7L6AU90"/>
<feature type="transmembrane region" description="Helical" evidence="1">
    <location>
        <begin position="78"/>
        <end position="95"/>
    </location>
</feature>
<keyword evidence="1" id="KW-0812">Transmembrane</keyword>
<proteinExistence type="predicted"/>
<keyword evidence="1" id="KW-0472">Membrane</keyword>
<dbReference type="Proteomes" id="UP000510621">
    <property type="component" value="Chromosome"/>
</dbReference>
<name>A0A7L6AU90_9GAMM</name>
<dbReference type="KEGG" id="this:HZT40_14565"/>
<keyword evidence="1" id="KW-1133">Transmembrane helix</keyword>
<gene>
    <name evidence="2" type="ORF">HZT40_14565</name>
</gene>
<reference evidence="2" key="1">
    <citation type="submission" date="2020-06" db="EMBL/GenBank/DDBJ databases">
        <title>Analysis procedures for assessing recovery of high quality, complete, closed genomes from Nanopore long read metagenome sequencing.</title>
        <authorList>
            <person name="Bessarab I."/>
            <person name="Arumugam K."/>
            <person name="Haryono M."/>
            <person name="Liu X."/>
            <person name="Roy S."/>
            <person name="Zuniga-Montanez R.E."/>
            <person name="Qiu G."/>
            <person name="Drautz-Moses D.I."/>
            <person name="Law Y.Y."/>
            <person name="Wuertz S."/>
            <person name="Lauro F.M."/>
            <person name="Huson D.H."/>
            <person name="Williams R.B."/>
        </authorList>
    </citation>
    <scope>NUCLEOTIDE SEQUENCE [LARGE SCALE GENOMIC DNA]</scope>
    <source>
        <strain evidence="2">SSD2</strain>
    </source>
</reference>
<sequence>MPVPPAHWPISRWRGRHRRFRRRRQKLAPDAKDEIQPREALFDTGKTALSSAIATAAATAAATSVANAASHAFTERGLLRLAVMFGVGTAVLYGLNRWSDEKSGE</sequence>
<dbReference type="Pfam" id="PF26373">
    <property type="entry name" value="MamC"/>
    <property type="match status" value="1"/>
</dbReference>
<evidence type="ECO:0000313" key="2">
    <source>
        <dbReference type="EMBL" id="QLQ32603.1"/>
    </source>
</evidence>
<evidence type="ECO:0000313" key="3">
    <source>
        <dbReference type="Proteomes" id="UP000510621"/>
    </source>
</evidence>
<protein>
    <submittedName>
        <fullName evidence="2">Uncharacterized protein</fullName>
    </submittedName>
</protein>
<accession>A0A7L6AU90</accession>
<keyword evidence="3" id="KW-1185">Reference proteome</keyword>